<gene>
    <name evidence="8 13" type="primary">infB</name>
    <name evidence="13" type="ORF">ABCQ75_01180</name>
</gene>
<dbReference type="InterPro" id="IPR005225">
    <property type="entry name" value="Small_GTP-bd"/>
</dbReference>
<dbReference type="EMBL" id="JBDFRB010000001">
    <property type="protein sequence ID" value="MEN2743149.1"/>
    <property type="molecule type" value="Genomic_DNA"/>
</dbReference>
<dbReference type="InterPro" id="IPR006847">
    <property type="entry name" value="IF2_N"/>
</dbReference>
<proteinExistence type="inferred from homology"/>
<feature type="compositionally biased region" description="Low complexity" evidence="11">
    <location>
        <begin position="71"/>
        <end position="82"/>
    </location>
</feature>
<evidence type="ECO:0000259" key="12">
    <source>
        <dbReference type="PROSITE" id="PS51722"/>
    </source>
</evidence>
<dbReference type="InterPro" id="IPR044145">
    <property type="entry name" value="IF2_II"/>
</dbReference>
<dbReference type="RefSeq" id="WP_345882585.1">
    <property type="nucleotide sequence ID" value="NZ_JBDFRB010000001.1"/>
</dbReference>
<dbReference type="Gene3D" id="3.40.50.10050">
    <property type="entry name" value="Translation initiation factor IF- 2, domain 3"/>
    <property type="match status" value="1"/>
</dbReference>
<dbReference type="CDD" id="cd01887">
    <property type="entry name" value="IF2_eIF5B"/>
    <property type="match status" value="1"/>
</dbReference>
<dbReference type="PANTHER" id="PTHR43381:SF5">
    <property type="entry name" value="TR-TYPE G DOMAIN-CONTAINING PROTEIN"/>
    <property type="match status" value="1"/>
</dbReference>
<dbReference type="InterPro" id="IPR023115">
    <property type="entry name" value="TIF_IF2_dom3"/>
</dbReference>
<keyword evidence="6 8" id="KW-0342">GTP-binding</keyword>
<feature type="compositionally biased region" description="Low complexity" evidence="11">
    <location>
        <begin position="96"/>
        <end position="106"/>
    </location>
</feature>
<feature type="compositionally biased region" description="Gly residues" evidence="11">
    <location>
        <begin position="245"/>
        <end position="258"/>
    </location>
</feature>
<dbReference type="InterPro" id="IPR027417">
    <property type="entry name" value="P-loop_NTPase"/>
</dbReference>
<keyword evidence="4 8" id="KW-0547">Nucleotide-binding</keyword>
<keyword evidence="3 8" id="KW-0396">Initiation factor</keyword>
<dbReference type="CDD" id="cd03692">
    <property type="entry name" value="mtIF2_IVc"/>
    <property type="match status" value="1"/>
</dbReference>
<feature type="region of interest" description="Disordered" evidence="11">
    <location>
        <begin position="51"/>
        <end position="356"/>
    </location>
</feature>
<dbReference type="InterPro" id="IPR036925">
    <property type="entry name" value="TIF_IF2_dom3_sf"/>
</dbReference>
<evidence type="ECO:0000256" key="5">
    <source>
        <dbReference type="ARBA" id="ARBA00022917"/>
    </source>
</evidence>
<dbReference type="Pfam" id="PF22042">
    <property type="entry name" value="EF-G_D2"/>
    <property type="match status" value="1"/>
</dbReference>
<comment type="caution">
    <text evidence="8">Lacks conserved residue(s) required for the propagation of feature annotation.</text>
</comment>
<feature type="compositionally biased region" description="Gly residues" evidence="11">
    <location>
        <begin position="201"/>
        <end position="211"/>
    </location>
</feature>
<evidence type="ECO:0000313" key="14">
    <source>
        <dbReference type="Proteomes" id="UP001422074"/>
    </source>
</evidence>
<dbReference type="InterPro" id="IPR009000">
    <property type="entry name" value="Transl_B-barrel_sf"/>
</dbReference>
<accession>A0ABU9WX03</accession>
<dbReference type="NCBIfam" id="TIGR00487">
    <property type="entry name" value="IF-2"/>
    <property type="match status" value="1"/>
</dbReference>
<evidence type="ECO:0000256" key="9">
    <source>
        <dbReference type="RuleBase" id="RU000644"/>
    </source>
</evidence>
<organism evidence="13 14">
    <name type="scientific">Sinomonas halotolerans</name>
    <dbReference type="NCBI Taxonomy" id="1644133"/>
    <lineage>
        <taxon>Bacteria</taxon>
        <taxon>Bacillati</taxon>
        <taxon>Actinomycetota</taxon>
        <taxon>Actinomycetes</taxon>
        <taxon>Micrococcales</taxon>
        <taxon>Micrococcaceae</taxon>
        <taxon>Sinomonas</taxon>
    </lineage>
</organism>
<comment type="subcellular location">
    <subcellularLocation>
        <location evidence="8">Cytoplasm</location>
    </subcellularLocation>
</comment>
<feature type="compositionally biased region" description="Pro residues" evidence="11">
    <location>
        <begin position="83"/>
        <end position="95"/>
    </location>
</feature>
<keyword evidence="8" id="KW-0963">Cytoplasm</keyword>
<evidence type="ECO:0000256" key="8">
    <source>
        <dbReference type="HAMAP-Rule" id="MF_00100"/>
    </source>
</evidence>
<feature type="binding site" evidence="8">
    <location>
        <begin position="562"/>
        <end position="565"/>
    </location>
    <ligand>
        <name>GTP</name>
        <dbReference type="ChEBI" id="CHEBI:37565"/>
    </ligand>
</feature>
<feature type="coiled-coil region" evidence="10">
    <location>
        <begin position="708"/>
        <end position="741"/>
    </location>
</feature>
<evidence type="ECO:0000256" key="4">
    <source>
        <dbReference type="ARBA" id="ARBA00022741"/>
    </source>
</evidence>
<feature type="compositionally biased region" description="Pro residues" evidence="11">
    <location>
        <begin position="231"/>
        <end position="244"/>
    </location>
</feature>
<dbReference type="NCBIfam" id="TIGR00231">
    <property type="entry name" value="small_GTP"/>
    <property type="match status" value="1"/>
</dbReference>
<feature type="binding site" evidence="8">
    <location>
        <begin position="458"/>
        <end position="465"/>
    </location>
    <ligand>
        <name>GTP</name>
        <dbReference type="ChEBI" id="CHEBI:37565"/>
    </ligand>
</feature>
<evidence type="ECO:0000313" key="13">
    <source>
        <dbReference type="EMBL" id="MEN2743149.1"/>
    </source>
</evidence>
<keyword evidence="10" id="KW-0175">Coiled coil</keyword>
<evidence type="ECO:0000256" key="6">
    <source>
        <dbReference type="ARBA" id="ARBA00023134"/>
    </source>
</evidence>
<dbReference type="Pfam" id="PF00009">
    <property type="entry name" value="GTP_EFTU"/>
    <property type="match status" value="1"/>
</dbReference>
<sequence length="956" mass="99658">MAKVRVHELAKELGITSKDAVAKLAEMGEFVRSASSTIEAPVVKKLRDAYPAEGKAAGAKPVAKTGEKPARPASKPSGASAPTPGPARPAAPAPSPAKSAPSAPRPAEADRPAAEAAPRPGAERPAPAPRAEAPRPASRPASEAPRPGARPAGTPGPRPGGPRPGNNPFSSSQGMQRPARDGDRAPRPGNNPFASSQGMPRPGGGRDGGPRPGGPRPAAPRPGGTAGIPRPGAPRPGAPRPGAPRPGGGAGGAGGGRPNPGMMPPRTDRPQPGARPAGTGGRGPGRPGGGPGAGGGAPAGGGFGKGGRGRGGTQGAFGKGGAGRGKQRKSKRAKRQELEQMSAPSLGGVSVPRGDGSTVVRLRRGASITDFAEKIDANPASLVTVLFHLGEMATATQSLDEDTFAVLGEELGYKIQVVSPEDEERELLESFDIDLDAELEGETDEDLEARPAVVTVMGHVDHGKTRLLDAIRNTNVVAGEHGGITQHIGAYQIGFEHEGIERRLTFIDTPGHEAFTAMRARGAQVTDIAVLVVAADDGVMPQTVEALNHAQAANVPIVVAVNKIDKEGANPDKIRGQLTEYGLVPEEYGGDTMFVDVSARQNLNIDDLLSAVLLTADAALDLRANPNKDARGVAIEANLDKGRGAVATVLVQSGTLHVGDTIVAGTAHGRVRAMFDEDGETVEAATPSRPVQVLGLSSVPRAGDTFLVTEDERTARQIAEKREAAERNAQLAKRRKRISLEDFDQAVAEGKIDTLNLILKGDVSGAVEALEDSLLKIDVGEDVQLRVIHRGVGAITQNDVNLATVDNAIIIGFNVKPAERVAELADREGVDMRFYSVIYAAIDDIELALKGMLKPEYEEVQLGTAEVREVFKSSKFGNIAGSIVRSGLIRRNAKARVLRGGVVIGDKLTIESLKRFKDDATEVREGFECGIGLGSFNDLQLEDVIETFEMREKPRV</sequence>
<feature type="compositionally biased region" description="Basic residues" evidence="11">
    <location>
        <begin position="325"/>
        <end position="334"/>
    </location>
</feature>
<feature type="compositionally biased region" description="Gly residues" evidence="11">
    <location>
        <begin position="278"/>
        <end position="324"/>
    </location>
</feature>
<dbReference type="Pfam" id="PF11987">
    <property type="entry name" value="IF-2"/>
    <property type="match status" value="1"/>
</dbReference>
<dbReference type="InterPro" id="IPR053905">
    <property type="entry name" value="EF-G-like_DII"/>
</dbReference>
<feature type="binding site" evidence="8">
    <location>
        <begin position="508"/>
        <end position="512"/>
    </location>
    <ligand>
        <name>GTP</name>
        <dbReference type="ChEBI" id="CHEBI:37565"/>
    </ligand>
</feature>
<evidence type="ECO:0000256" key="1">
    <source>
        <dbReference type="ARBA" id="ARBA00007733"/>
    </source>
</evidence>
<feature type="compositionally biased region" description="Low complexity" evidence="11">
    <location>
        <begin position="114"/>
        <end position="153"/>
    </location>
</feature>
<name>A0ABU9WX03_9MICC</name>
<evidence type="ECO:0000256" key="2">
    <source>
        <dbReference type="ARBA" id="ARBA00020675"/>
    </source>
</evidence>
<evidence type="ECO:0000256" key="7">
    <source>
        <dbReference type="ARBA" id="ARBA00025162"/>
    </source>
</evidence>
<dbReference type="PROSITE" id="PS51722">
    <property type="entry name" value="G_TR_2"/>
    <property type="match status" value="1"/>
</dbReference>
<evidence type="ECO:0000256" key="3">
    <source>
        <dbReference type="ARBA" id="ARBA00022540"/>
    </source>
</evidence>
<comment type="caution">
    <text evidence="13">The sequence shown here is derived from an EMBL/GenBank/DDBJ whole genome shotgun (WGS) entry which is preliminary data.</text>
</comment>
<dbReference type="Gene3D" id="3.40.50.300">
    <property type="entry name" value="P-loop containing nucleotide triphosphate hydrolases"/>
    <property type="match status" value="1"/>
</dbReference>
<dbReference type="Gene3D" id="2.40.30.10">
    <property type="entry name" value="Translation factors"/>
    <property type="match status" value="2"/>
</dbReference>
<evidence type="ECO:0000256" key="10">
    <source>
        <dbReference type="SAM" id="Coils"/>
    </source>
</evidence>
<dbReference type="PRINTS" id="PR00315">
    <property type="entry name" value="ELONGATNFCT"/>
</dbReference>
<dbReference type="InterPro" id="IPR000795">
    <property type="entry name" value="T_Tr_GTP-bd_dom"/>
</dbReference>
<dbReference type="CDD" id="cd03702">
    <property type="entry name" value="IF2_mtIF2_II"/>
    <property type="match status" value="1"/>
</dbReference>
<dbReference type="SUPFAM" id="SSF52156">
    <property type="entry name" value="Initiation factor IF2/eIF5b, domain 3"/>
    <property type="match status" value="1"/>
</dbReference>
<dbReference type="InterPro" id="IPR015760">
    <property type="entry name" value="TIF_IF2"/>
</dbReference>
<evidence type="ECO:0000256" key="11">
    <source>
        <dbReference type="SAM" id="MobiDB-lite"/>
    </source>
</evidence>
<feature type="compositionally biased region" description="Low complexity" evidence="11">
    <location>
        <begin position="221"/>
        <end position="230"/>
    </location>
</feature>
<dbReference type="GO" id="GO:0003743">
    <property type="term" value="F:translation initiation factor activity"/>
    <property type="evidence" value="ECO:0007669"/>
    <property type="project" value="UniProtKB-KW"/>
</dbReference>
<protein>
    <recommendedName>
        <fullName evidence="2 8">Translation initiation factor IF-2</fullName>
    </recommendedName>
</protein>
<dbReference type="InterPro" id="IPR000178">
    <property type="entry name" value="TF_IF2_bacterial-like"/>
</dbReference>
<dbReference type="SUPFAM" id="SSF50447">
    <property type="entry name" value="Translation proteins"/>
    <property type="match status" value="2"/>
</dbReference>
<dbReference type="PANTHER" id="PTHR43381">
    <property type="entry name" value="TRANSLATION INITIATION FACTOR IF-2-RELATED"/>
    <property type="match status" value="1"/>
</dbReference>
<reference evidence="13 14" key="1">
    <citation type="submission" date="2024-05" db="EMBL/GenBank/DDBJ databases">
        <title>Sinomonas sp. nov., isolated from a waste landfill.</title>
        <authorList>
            <person name="Zhao Y."/>
        </authorList>
    </citation>
    <scope>NUCLEOTIDE SEQUENCE [LARGE SCALE GENOMIC DNA]</scope>
    <source>
        <strain evidence="13 14">CCTCC AB2014300</strain>
    </source>
</reference>
<comment type="function">
    <text evidence="7 8 9">One of the essential components for the initiation of protein synthesis. Protects formylmethionyl-tRNA from spontaneous hydrolysis and promotes its binding to the 30S ribosomal subunits. Also involved in the hydrolysis of GTP during the formation of the 70S ribosomal complex.</text>
</comment>
<feature type="domain" description="Tr-type G" evidence="12">
    <location>
        <begin position="449"/>
        <end position="620"/>
    </location>
</feature>
<dbReference type="Pfam" id="PF04760">
    <property type="entry name" value="IF2_N"/>
    <property type="match status" value="2"/>
</dbReference>
<dbReference type="Gene3D" id="1.10.10.2480">
    <property type="match status" value="1"/>
</dbReference>
<dbReference type="Proteomes" id="UP001422074">
    <property type="component" value="Unassembled WGS sequence"/>
</dbReference>
<dbReference type="PROSITE" id="PS01176">
    <property type="entry name" value="IF2"/>
    <property type="match status" value="1"/>
</dbReference>
<keyword evidence="5 8" id="KW-0648">Protein biosynthesis</keyword>
<dbReference type="HAMAP" id="MF_00100_B">
    <property type="entry name" value="IF_2_B"/>
    <property type="match status" value="1"/>
</dbReference>
<comment type="similarity">
    <text evidence="1 8 9">Belongs to the TRAFAC class translation factor GTPase superfamily. Classic translation factor GTPase family. IF-2 subfamily.</text>
</comment>
<keyword evidence="14" id="KW-1185">Reference proteome</keyword>
<dbReference type="SUPFAM" id="SSF52540">
    <property type="entry name" value="P-loop containing nucleoside triphosphate hydrolases"/>
    <property type="match status" value="1"/>
</dbReference>